<keyword evidence="1" id="KW-0472">Membrane</keyword>
<keyword evidence="1" id="KW-0812">Transmembrane</keyword>
<feature type="transmembrane region" description="Helical" evidence="1">
    <location>
        <begin position="29"/>
        <end position="50"/>
    </location>
</feature>
<dbReference type="EMBL" id="GGFM01009138">
    <property type="protein sequence ID" value="MBW29889.1"/>
    <property type="molecule type" value="Transcribed_RNA"/>
</dbReference>
<evidence type="ECO:0000256" key="1">
    <source>
        <dbReference type="SAM" id="Phobius"/>
    </source>
</evidence>
<keyword evidence="1" id="KW-1133">Transmembrane helix</keyword>
<dbReference type="AlphaFoldDB" id="A0A2M3ZN07"/>
<evidence type="ECO:0000313" key="2">
    <source>
        <dbReference type="EMBL" id="MBW29889.1"/>
    </source>
</evidence>
<protein>
    <submittedName>
        <fullName evidence="2">Putative secreted peptide</fullName>
    </submittedName>
</protein>
<proteinExistence type="predicted"/>
<accession>A0A2M3ZN07</accession>
<sequence>MYVVLFVFFLVFFLFSCVLYTGGSPLPSILFFTGYLALPLSFALSLSLSLSLSLPSLCYTHCGWCEA</sequence>
<reference evidence="2" key="1">
    <citation type="submission" date="2018-01" db="EMBL/GenBank/DDBJ databases">
        <title>An insight into the sialome of Amazonian anophelines.</title>
        <authorList>
            <person name="Ribeiro J.M."/>
            <person name="Scarpassa V."/>
            <person name="Calvo E."/>
        </authorList>
    </citation>
    <scope>NUCLEOTIDE SEQUENCE</scope>
    <source>
        <tissue evidence="2">Salivary glands</tissue>
    </source>
</reference>
<organism evidence="2">
    <name type="scientific">Anopheles braziliensis</name>
    <dbReference type="NCBI Taxonomy" id="58242"/>
    <lineage>
        <taxon>Eukaryota</taxon>
        <taxon>Metazoa</taxon>
        <taxon>Ecdysozoa</taxon>
        <taxon>Arthropoda</taxon>
        <taxon>Hexapoda</taxon>
        <taxon>Insecta</taxon>
        <taxon>Pterygota</taxon>
        <taxon>Neoptera</taxon>
        <taxon>Endopterygota</taxon>
        <taxon>Diptera</taxon>
        <taxon>Nematocera</taxon>
        <taxon>Culicoidea</taxon>
        <taxon>Culicidae</taxon>
        <taxon>Anophelinae</taxon>
        <taxon>Anopheles</taxon>
    </lineage>
</organism>
<name>A0A2M3ZN07_9DIPT</name>